<evidence type="ECO:0000256" key="4">
    <source>
        <dbReference type="ARBA" id="ARBA00022691"/>
    </source>
</evidence>
<comment type="caution">
    <text evidence="6">The sequence shown here is derived from an EMBL/GenBank/DDBJ whole genome shotgun (WGS) entry which is preliminary data.</text>
</comment>
<evidence type="ECO:0000256" key="3">
    <source>
        <dbReference type="ARBA" id="ARBA00022679"/>
    </source>
</evidence>
<name>A0A923SPH6_9FIRM</name>
<evidence type="ECO:0000256" key="2">
    <source>
        <dbReference type="ARBA" id="ARBA00022603"/>
    </source>
</evidence>
<dbReference type="InterPro" id="IPR002748">
    <property type="entry name" value="CbiD"/>
</dbReference>
<evidence type="ECO:0000256" key="1">
    <source>
        <dbReference type="ARBA" id="ARBA00022573"/>
    </source>
</evidence>
<reference evidence="6" key="1">
    <citation type="submission" date="2020-08" db="EMBL/GenBank/DDBJ databases">
        <title>Genome public.</title>
        <authorList>
            <person name="Liu C."/>
            <person name="Sun Q."/>
        </authorList>
    </citation>
    <scope>NUCLEOTIDE SEQUENCE</scope>
    <source>
        <strain evidence="6">BX12</strain>
    </source>
</reference>
<protein>
    <recommendedName>
        <fullName evidence="5">Cobalt-precorrin-5B C(1)-methyltransferase</fullName>
        <ecNumber evidence="5">2.1.1.195</ecNumber>
    </recommendedName>
    <alternativeName>
        <fullName evidence="5">Cobalt-precorrin-6A synthase</fullName>
    </alternativeName>
</protein>
<dbReference type="GO" id="GO:0008168">
    <property type="term" value="F:methyltransferase activity"/>
    <property type="evidence" value="ECO:0007669"/>
    <property type="project" value="UniProtKB-UniRule"/>
</dbReference>
<comment type="pathway">
    <text evidence="5">Cofactor biosynthesis; adenosylcobalamin biosynthesis; cob(II)yrinate a,c-diamide from sirohydrochlorin (anaerobic route): step 6/10.</text>
</comment>
<dbReference type="Pfam" id="PF01888">
    <property type="entry name" value="CbiD"/>
    <property type="match status" value="1"/>
</dbReference>
<dbReference type="PANTHER" id="PTHR35863">
    <property type="entry name" value="COBALT-PRECORRIN-5B C(1)-METHYLTRANSFERASE"/>
    <property type="match status" value="1"/>
</dbReference>
<proteinExistence type="inferred from homology"/>
<dbReference type="Gene3D" id="3.30.2110.10">
    <property type="entry name" value="CbiD-like"/>
    <property type="match status" value="1"/>
</dbReference>
<dbReference type="PIRSF" id="PIRSF026782">
    <property type="entry name" value="CbiD"/>
    <property type="match status" value="1"/>
</dbReference>
<evidence type="ECO:0000313" key="6">
    <source>
        <dbReference type="EMBL" id="MBC6678385.1"/>
    </source>
</evidence>
<evidence type="ECO:0000256" key="5">
    <source>
        <dbReference type="HAMAP-Rule" id="MF_00787"/>
    </source>
</evidence>
<organism evidence="6 7">
    <name type="scientific">Zhenpiania hominis</name>
    <dbReference type="NCBI Taxonomy" id="2763644"/>
    <lineage>
        <taxon>Bacteria</taxon>
        <taxon>Bacillati</taxon>
        <taxon>Bacillota</taxon>
        <taxon>Clostridia</taxon>
        <taxon>Peptostreptococcales</taxon>
        <taxon>Anaerovoracaceae</taxon>
        <taxon>Zhenpiania</taxon>
    </lineage>
</organism>
<keyword evidence="7" id="KW-1185">Reference proteome</keyword>
<keyword evidence="2 5" id="KW-0489">Methyltransferase</keyword>
<dbReference type="PROSITE" id="PS51257">
    <property type="entry name" value="PROKAR_LIPOPROTEIN"/>
    <property type="match status" value="1"/>
</dbReference>
<dbReference type="SUPFAM" id="SSF111342">
    <property type="entry name" value="CbiD-like"/>
    <property type="match status" value="1"/>
</dbReference>
<accession>A0A923SPH6</accession>
<dbReference type="GO" id="GO:0019251">
    <property type="term" value="P:anaerobic cobalamin biosynthetic process"/>
    <property type="evidence" value="ECO:0007669"/>
    <property type="project" value="UniProtKB-UniRule"/>
</dbReference>
<gene>
    <name evidence="5 6" type="primary">cbiD</name>
    <name evidence="6" type="ORF">H9L42_00875</name>
</gene>
<dbReference type="PANTHER" id="PTHR35863:SF1">
    <property type="entry name" value="COBALT-PRECORRIN-5B C(1)-METHYLTRANSFERASE"/>
    <property type="match status" value="1"/>
</dbReference>
<dbReference type="RefSeq" id="WP_187301581.1">
    <property type="nucleotide sequence ID" value="NZ_JACRYT010000001.1"/>
</dbReference>
<comment type="similarity">
    <text evidence="5">Belongs to the CbiD family.</text>
</comment>
<comment type="function">
    <text evidence="5">Catalyzes the methylation of C-1 in cobalt-precorrin-5B to form cobalt-precorrin-6A.</text>
</comment>
<keyword evidence="4 5" id="KW-0949">S-adenosyl-L-methionine</keyword>
<dbReference type="HAMAP" id="MF_00787">
    <property type="entry name" value="CbiD"/>
    <property type="match status" value="1"/>
</dbReference>
<dbReference type="EC" id="2.1.1.195" evidence="5"/>
<sequence>MRRGYTTGSCAAAAACGAAQALLSGGEKQPEEIRLMTPKGIEVRIPVENVEINPEENRAVCSVRKDSGDDPDVTNRAIVCAEVFLRKEAEPPVRIDGGEGVGRVTKPGLACKVGEAAINPVPRKMIQQEVRKVMKAFDCRGGLDVIISIPDGKRLAEKTFNPRLGIVGGISVLGTTGIVEPMSQQALIDTIKVEINVAKATGVSYLVLTPGNYGETFLKESRYMDALTYVKCSNFIGEALDAVREKEFAGVLLVGHIGKLIKVAAGMMNTHSRYGDRRMETLSAAAESVGGSRDLTGRLMKCVTTEDAIGVIKGLGPEFEARLWEKVTADIQSQMRGRTGDALWTETMIYSNQYGYLGESVGTEEFLRRAKKEKGE</sequence>
<keyword evidence="1 5" id="KW-0169">Cobalamin biosynthesis</keyword>
<dbReference type="EMBL" id="JACRYT010000001">
    <property type="protein sequence ID" value="MBC6678385.1"/>
    <property type="molecule type" value="Genomic_DNA"/>
</dbReference>
<evidence type="ECO:0000313" key="7">
    <source>
        <dbReference type="Proteomes" id="UP000602647"/>
    </source>
</evidence>
<dbReference type="Proteomes" id="UP000602647">
    <property type="component" value="Unassembled WGS sequence"/>
</dbReference>
<dbReference type="AlphaFoldDB" id="A0A923SPH6"/>
<dbReference type="InterPro" id="IPR036074">
    <property type="entry name" value="CbiD_sf"/>
</dbReference>
<comment type="catalytic activity">
    <reaction evidence="5">
        <text>Co-precorrin-5B + S-adenosyl-L-methionine = Co-precorrin-6A + S-adenosyl-L-homocysteine</text>
        <dbReference type="Rhea" id="RHEA:26285"/>
        <dbReference type="ChEBI" id="CHEBI:57856"/>
        <dbReference type="ChEBI" id="CHEBI:59789"/>
        <dbReference type="ChEBI" id="CHEBI:60063"/>
        <dbReference type="ChEBI" id="CHEBI:60064"/>
        <dbReference type="EC" id="2.1.1.195"/>
    </reaction>
</comment>
<dbReference type="GO" id="GO:0032259">
    <property type="term" value="P:methylation"/>
    <property type="evidence" value="ECO:0007669"/>
    <property type="project" value="UniProtKB-KW"/>
</dbReference>
<dbReference type="NCBIfam" id="TIGR00312">
    <property type="entry name" value="cbiD"/>
    <property type="match status" value="1"/>
</dbReference>
<keyword evidence="3 5" id="KW-0808">Transferase</keyword>